<dbReference type="PANTHER" id="PTHR30535">
    <property type="entry name" value="VITAMIN B12-BINDING PROTEIN"/>
    <property type="match status" value="1"/>
</dbReference>
<protein>
    <submittedName>
        <fullName evidence="3">Periplasmic binding protein</fullName>
    </submittedName>
</protein>
<reference evidence="4" key="1">
    <citation type="submission" date="2015-01" db="EMBL/GenBank/DDBJ databases">
        <authorList>
            <person name="Manzoor Shahid"/>
            <person name="Zubair Saima"/>
        </authorList>
    </citation>
    <scope>NUCLEOTIDE SEQUENCE [LARGE SCALE GENOMIC DNA]</scope>
    <source>
        <strain evidence="4">Sp3</strain>
    </source>
</reference>
<dbReference type="PROSITE" id="PS50983">
    <property type="entry name" value="FE_B12_PBP"/>
    <property type="match status" value="1"/>
</dbReference>
<evidence type="ECO:0000259" key="2">
    <source>
        <dbReference type="PROSITE" id="PS50983"/>
    </source>
</evidence>
<dbReference type="InterPro" id="IPR002491">
    <property type="entry name" value="ABC_transptr_periplasmic_BD"/>
</dbReference>
<evidence type="ECO:0000313" key="3">
    <source>
        <dbReference type="EMBL" id="CEO88745.1"/>
    </source>
</evidence>
<dbReference type="InterPro" id="IPR050902">
    <property type="entry name" value="ABC_Transporter_SBP"/>
</dbReference>
<dbReference type="Proteomes" id="UP000046155">
    <property type="component" value="Unassembled WGS sequence"/>
</dbReference>
<feature type="domain" description="Fe/B12 periplasmic-binding" evidence="2">
    <location>
        <begin position="57"/>
        <end position="317"/>
    </location>
</feature>
<dbReference type="EMBL" id="CDRZ01000168">
    <property type="protein sequence ID" value="CEO88745.1"/>
    <property type="molecule type" value="Genomic_DNA"/>
</dbReference>
<gene>
    <name evidence="3" type="ORF">SSCH_250023</name>
</gene>
<name>A0A0B7MFB8_9FIRM</name>
<dbReference type="SUPFAM" id="SSF53807">
    <property type="entry name" value="Helical backbone' metal receptor"/>
    <property type="match status" value="1"/>
</dbReference>
<sequence>MKNKILVGLVIILAFSLFVCGCGSRKGPDSSSQQQKTPVTITDGKGNQVEIVCPVDKVISITSGASEVICALGAEDKIICRDAKSLFPATLAKIPEVAESSYKPNLELIIENNPDVVVADSMFKDDMREKLEAAGIPVLIYVTSEVETLPEMIEDLGTVLGKKERAQELIDFSNKYHDLIKERTAKLTEKEKPQVYYEWNKPYYSTNASGPAHHRIELAGGINIAANEPVRSPTLTPEWLAEKNPELIVRMSSREDSLEQIKELRQEVMNRPGLSKTTAVQTDKVYLMKWDISSGLRSVIGSLYFAKWFHPELFADIDPEAIHRELLKKFYNLELEDTYVYPEK</sequence>
<dbReference type="Gene3D" id="3.40.50.1980">
    <property type="entry name" value="Nitrogenase molybdenum iron protein domain"/>
    <property type="match status" value="2"/>
</dbReference>
<proteinExistence type="inferred from homology"/>
<dbReference type="RefSeq" id="WP_044664833.1">
    <property type="nucleotide sequence ID" value="NZ_CDRZ01000168.1"/>
</dbReference>
<comment type="similarity">
    <text evidence="1">Belongs to the bacterial solute-binding protein 8 family.</text>
</comment>
<dbReference type="PANTHER" id="PTHR30535:SF34">
    <property type="entry name" value="MOLYBDATE-BINDING PROTEIN MOLA"/>
    <property type="match status" value="1"/>
</dbReference>
<organism evidence="3 4">
    <name type="scientific">Syntrophaceticus schinkii</name>
    <dbReference type="NCBI Taxonomy" id="499207"/>
    <lineage>
        <taxon>Bacteria</taxon>
        <taxon>Bacillati</taxon>
        <taxon>Bacillota</taxon>
        <taxon>Clostridia</taxon>
        <taxon>Thermoanaerobacterales</taxon>
        <taxon>Thermoanaerobacterales Family III. Incertae Sedis</taxon>
        <taxon>Syntrophaceticus</taxon>
    </lineage>
</organism>
<evidence type="ECO:0000256" key="1">
    <source>
        <dbReference type="ARBA" id="ARBA00008814"/>
    </source>
</evidence>
<dbReference type="OrthoDB" id="9787830at2"/>
<dbReference type="AlphaFoldDB" id="A0A0B7MFB8"/>
<dbReference type="PROSITE" id="PS51257">
    <property type="entry name" value="PROKAR_LIPOPROTEIN"/>
    <property type="match status" value="1"/>
</dbReference>
<dbReference type="Pfam" id="PF01497">
    <property type="entry name" value="Peripla_BP_2"/>
    <property type="match status" value="1"/>
</dbReference>
<accession>A0A0B7MFB8</accession>
<keyword evidence="4" id="KW-1185">Reference proteome</keyword>
<evidence type="ECO:0000313" key="4">
    <source>
        <dbReference type="Proteomes" id="UP000046155"/>
    </source>
</evidence>